<organism evidence="3 4">
    <name type="scientific">Metabacillus herbersteinensis</name>
    <dbReference type="NCBI Taxonomy" id="283816"/>
    <lineage>
        <taxon>Bacteria</taxon>
        <taxon>Bacillati</taxon>
        <taxon>Bacillota</taxon>
        <taxon>Bacilli</taxon>
        <taxon>Bacillales</taxon>
        <taxon>Bacillaceae</taxon>
        <taxon>Metabacillus</taxon>
    </lineage>
</organism>
<dbReference type="InterPro" id="IPR042100">
    <property type="entry name" value="Bug_dom1"/>
</dbReference>
<dbReference type="CDD" id="cd07012">
    <property type="entry name" value="PBP2_Bug_TTT"/>
    <property type="match status" value="1"/>
</dbReference>
<evidence type="ECO:0000256" key="2">
    <source>
        <dbReference type="SAM" id="SignalP"/>
    </source>
</evidence>
<sequence length="333" mass="35886">MKKIMMVLLILTFALSLAACNSGGQTASSKKEAGSGEDNFPNKPITLIVSYDAGGGTDSGARVLMPYVEKELGVAVNVVNKPGGSGWIGWGELARAKPDGYTIGYINSPNIITGYLDPKFKREENLDSFSMIANHVTDPGVIAIRSDEDRFSNIKELIEYAKTHKLTATTSGVGSNDHFAILGLNEEFGTQITPVHTKGAADGSTKVMGGHVDIFVAKVGEAVKLHESKQLKAISVLTKERSPFLTDVPTLEESGFDGVSSWSSRGIAAPKGVDEEKIEIILAALEKGIKNKEQVDKMANMGLQVDFKAGNEYMKVLKEDEQRVKDQGHLLGW</sequence>
<feature type="chain" id="PRO_5046201422" evidence="2">
    <location>
        <begin position="19"/>
        <end position="333"/>
    </location>
</feature>
<keyword evidence="2" id="KW-0732">Signal</keyword>
<dbReference type="SUPFAM" id="SSF53850">
    <property type="entry name" value="Periplasmic binding protein-like II"/>
    <property type="match status" value="1"/>
</dbReference>
<gene>
    <name evidence="3" type="ORF">ACFFIX_11520</name>
</gene>
<comment type="caution">
    <text evidence="3">The sequence shown here is derived from an EMBL/GenBank/DDBJ whole genome shotgun (WGS) entry which is preliminary data.</text>
</comment>
<comment type="similarity">
    <text evidence="1">Belongs to the UPF0065 (bug) family.</text>
</comment>
<dbReference type="Pfam" id="PF03401">
    <property type="entry name" value="TctC"/>
    <property type="match status" value="1"/>
</dbReference>
<dbReference type="PROSITE" id="PS51257">
    <property type="entry name" value="PROKAR_LIPOPROTEIN"/>
    <property type="match status" value="1"/>
</dbReference>
<keyword evidence="4" id="KW-1185">Reference proteome</keyword>
<proteinExistence type="inferred from homology"/>
<protein>
    <submittedName>
        <fullName evidence="3">Tripartite tricarboxylate transporter substrate binding protein</fullName>
    </submittedName>
</protein>
<name>A0ABV6GEW7_9BACI</name>
<evidence type="ECO:0000313" key="3">
    <source>
        <dbReference type="EMBL" id="MFC0272080.1"/>
    </source>
</evidence>
<dbReference type="PIRSF" id="PIRSF017082">
    <property type="entry name" value="YflP"/>
    <property type="match status" value="1"/>
</dbReference>
<evidence type="ECO:0000256" key="1">
    <source>
        <dbReference type="ARBA" id="ARBA00006987"/>
    </source>
</evidence>
<dbReference type="RefSeq" id="WP_378934025.1">
    <property type="nucleotide sequence ID" value="NZ_JBHLVO010000008.1"/>
</dbReference>
<dbReference type="PANTHER" id="PTHR42928">
    <property type="entry name" value="TRICARBOXYLATE-BINDING PROTEIN"/>
    <property type="match status" value="1"/>
</dbReference>
<feature type="signal peptide" evidence="2">
    <location>
        <begin position="1"/>
        <end position="18"/>
    </location>
</feature>
<accession>A0ABV6GEW7</accession>
<dbReference type="PANTHER" id="PTHR42928:SF5">
    <property type="entry name" value="BLR1237 PROTEIN"/>
    <property type="match status" value="1"/>
</dbReference>
<dbReference type="Proteomes" id="UP001589854">
    <property type="component" value="Unassembled WGS sequence"/>
</dbReference>
<reference evidence="3 4" key="1">
    <citation type="submission" date="2024-09" db="EMBL/GenBank/DDBJ databases">
        <authorList>
            <person name="Sun Q."/>
            <person name="Mori K."/>
        </authorList>
    </citation>
    <scope>NUCLEOTIDE SEQUENCE [LARGE SCALE GENOMIC DNA]</scope>
    <source>
        <strain evidence="3 4">CCM 7228</strain>
    </source>
</reference>
<dbReference type="Gene3D" id="3.40.190.150">
    <property type="entry name" value="Bordetella uptake gene, domain 1"/>
    <property type="match status" value="1"/>
</dbReference>
<dbReference type="EMBL" id="JBHLVO010000008">
    <property type="protein sequence ID" value="MFC0272080.1"/>
    <property type="molecule type" value="Genomic_DNA"/>
</dbReference>
<dbReference type="Gene3D" id="3.40.190.10">
    <property type="entry name" value="Periplasmic binding protein-like II"/>
    <property type="match status" value="1"/>
</dbReference>
<evidence type="ECO:0000313" key="4">
    <source>
        <dbReference type="Proteomes" id="UP001589854"/>
    </source>
</evidence>
<dbReference type="InterPro" id="IPR005064">
    <property type="entry name" value="BUG"/>
</dbReference>